<keyword evidence="1" id="KW-0805">Transcription regulation</keyword>
<protein>
    <submittedName>
        <fullName evidence="6">Helix-turn-helix domain-containing protein</fullName>
    </submittedName>
</protein>
<keyword evidence="7" id="KW-1185">Reference proteome</keyword>
<evidence type="ECO:0000259" key="4">
    <source>
        <dbReference type="PROSITE" id="PS51077"/>
    </source>
</evidence>
<evidence type="ECO:0000256" key="2">
    <source>
        <dbReference type="ARBA" id="ARBA00023125"/>
    </source>
</evidence>
<evidence type="ECO:0000313" key="6">
    <source>
        <dbReference type="EMBL" id="MDT0447730.1"/>
    </source>
</evidence>
<evidence type="ECO:0000259" key="5">
    <source>
        <dbReference type="PROSITE" id="PS51078"/>
    </source>
</evidence>
<dbReference type="Gene3D" id="3.30.450.40">
    <property type="match status" value="2"/>
</dbReference>
<dbReference type="InterPro" id="IPR029016">
    <property type="entry name" value="GAF-like_dom_sf"/>
</dbReference>
<dbReference type="EMBL" id="JAVRFI010000001">
    <property type="protein sequence ID" value="MDT0447730.1"/>
    <property type="molecule type" value="Genomic_DNA"/>
</dbReference>
<accession>A0ABU2SFK2</accession>
<dbReference type="PROSITE" id="PS51078">
    <property type="entry name" value="ICLR_ED"/>
    <property type="match status" value="1"/>
</dbReference>
<dbReference type="RefSeq" id="WP_311607634.1">
    <property type="nucleotide sequence ID" value="NZ_JAVRFI010000001.1"/>
</dbReference>
<dbReference type="CDD" id="cd00090">
    <property type="entry name" value="HTH_ARSR"/>
    <property type="match status" value="1"/>
</dbReference>
<dbReference type="InterPro" id="IPR011991">
    <property type="entry name" value="ArsR-like_HTH"/>
</dbReference>
<dbReference type="Proteomes" id="UP001180531">
    <property type="component" value="Unassembled WGS sequence"/>
</dbReference>
<feature type="domain" description="IclR-ED" evidence="5">
    <location>
        <begin position="73"/>
        <end position="230"/>
    </location>
</feature>
<keyword evidence="2" id="KW-0238">DNA-binding</keyword>
<feature type="domain" description="HTH iclR-type" evidence="4">
    <location>
        <begin position="12"/>
        <end position="79"/>
    </location>
</feature>
<dbReference type="InterPro" id="IPR036390">
    <property type="entry name" value="WH_DNA-bd_sf"/>
</dbReference>
<dbReference type="SUPFAM" id="SSF46785">
    <property type="entry name" value="Winged helix' DNA-binding domain"/>
    <property type="match status" value="1"/>
</dbReference>
<dbReference type="PANTHER" id="PTHR30136:SF24">
    <property type="entry name" value="HTH-TYPE TRANSCRIPTIONAL REPRESSOR ALLR"/>
    <property type="match status" value="1"/>
</dbReference>
<dbReference type="PROSITE" id="PS51077">
    <property type="entry name" value="HTH_ICLR"/>
    <property type="match status" value="1"/>
</dbReference>
<dbReference type="Gene3D" id="1.10.10.10">
    <property type="entry name" value="Winged helix-like DNA-binding domain superfamily/Winged helix DNA-binding domain"/>
    <property type="match status" value="1"/>
</dbReference>
<gene>
    <name evidence="6" type="ORF">RM609_01235</name>
</gene>
<organism evidence="6 7">
    <name type="scientific">Streptomyces hesseae</name>
    <dbReference type="NCBI Taxonomy" id="3075519"/>
    <lineage>
        <taxon>Bacteria</taxon>
        <taxon>Bacillati</taxon>
        <taxon>Actinomycetota</taxon>
        <taxon>Actinomycetes</taxon>
        <taxon>Kitasatosporales</taxon>
        <taxon>Streptomycetaceae</taxon>
        <taxon>Streptomyces</taxon>
    </lineage>
</organism>
<name>A0ABU2SFK2_9ACTN</name>
<dbReference type="PANTHER" id="PTHR30136">
    <property type="entry name" value="HELIX-TURN-HELIX TRANSCRIPTIONAL REGULATOR, ICLR FAMILY"/>
    <property type="match status" value="1"/>
</dbReference>
<evidence type="ECO:0000313" key="7">
    <source>
        <dbReference type="Proteomes" id="UP001180531"/>
    </source>
</evidence>
<reference evidence="6" key="1">
    <citation type="submission" date="2024-05" db="EMBL/GenBank/DDBJ databases">
        <title>30 novel species of actinomycetes from the DSMZ collection.</title>
        <authorList>
            <person name="Nouioui I."/>
        </authorList>
    </citation>
    <scope>NUCLEOTIDE SEQUENCE</scope>
    <source>
        <strain evidence="6">DSM 40473</strain>
    </source>
</reference>
<dbReference type="InterPro" id="IPR014757">
    <property type="entry name" value="Tscrpt_reg_IclR_C"/>
</dbReference>
<dbReference type="InterPro" id="IPR050707">
    <property type="entry name" value="HTH_MetabolicPath_Reg"/>
</dbReference>
<dbReference type="InterPro" id="IPR036388">
    <property type="entry name" value="WH-like_DNA-bd_sf"/>
</dbReference>
<proteinExistence type="predicted"/>
<evidence type="ECO:0000256" key="3">
    <source>
        <dbReference type="ARBA" id="ARBA00023163"/>
    </source>
</evidence>
<dbReference type="Pfam" id="PF09339">
    <property type="entry name" value="HTH_IclR"/>
    <property type="match status" value="1"/>
</dbReference>
<evidence type="ECO:0000256" key="1">
    <source>
        <dbReference type="ARBA" id="ARBA00023015"/>
    </source>
</evidence>
<keyword evidence="3" id="KW-0804">Transcription</keyword>
<comment type="caution">
    <text evidence="6">The sequence shown here is derived from an EMBL/GenBank/DDBJ whole genome shotgun (WGS) entry which is preliminary data.</text>
</comment>
<dbReference type="SMART" id="SM00346">
    <property type="entry name" value="HTH_ICLR"/>
    <property type="match status" value="1"/>
</dbReference>
<dbReference type="SUPFAM" id="SSF55781">
    <property type="entry name" value="GAF domain-like"/>
    <property type="match status" value="1"/>
</dbReference>
<sequence length="230" mass="24795">MYLDLSATPGARSKLSRGLALLACFRAGETELTLSELARRTRLPKPTVHRLIKELVDWGLLERGRCGVRLGHDLFLLGSRAPWQRRLREVASPFLERLHDVTRHSTYLSVLDGTSVVHLEGIRSPAPPADGPWRAEQGELCAGAVGRAMLAHTPALREELSEVARQGYAVATGRLRSVAVAVPVLHPTGHALAGITVVGPLDRVRLMTTVRHAQGAAAATVAQLGAVEAR</sequence>
<dbReference type="InterPro" id="IPR005471">
    <property type="entry name" value="Tscrpt_reg_IclR_N"/>
</dbReference>